<dbReference type="OrthoDB" id="6055220at2759"/>
<keyword evidence="2" id="KW-1185">Reference proteome</keyword>
<proteinExistence type="predicted"/>
<evidence type="ECO:0000313" key="2">
    <source>
        <dbReference type="Proteomes" id="UP000596742"/>
    </source>
</evidence>
<organism evidence="1 2">
    <name type="scientific">Mytilus galloprovincialis</name>
    <name type="common">Mediterranean mussel</name>
    <dbReference type="NCBI Taxonomy" id="29158"/>
    <lineage>
        <taxon>Eukaryota</taxon>
        <taxon>Metazoa</taxon>
        <taxon>Spiralia</taxon>
        <taxon>Lophotrochozoa</taxon>
        <taxon>Mollusca</taxon>
        <taxon>Bivalvia</taxon>
        <taxon>Autobranchia</taxon>
        <taxon>Pteriomorphia</taxon>
        <taxon>Mytilida</taxon>
        <taxon>Mytiloidea</taxon>
        <taxon>Mytilidae</taxon>
        <taxon>Mytilinae</taxon>
        <taxon>Mytilus</taxon>
    </lineage>
</organism>
<dbReference type="AlphaFoldDB" id="A0A8B6F393"/>
<reference evidence="1" key="1">
    <citation type="submission" date="2018-11" db="EMBL/GenBank/DDBJ databases">
        <authorList>
            <person name="Alioto T."/>
            <person name="Alioto T."/>
        </authorList>
    </citation>
    <scope>NUCLEOTIDE SEQUENCE</scope>
</reference>
<name>A0A8B6F393_MYTGA</name>
<protein>
    <submittedName>
        <fullName evidence="1">Uncharacterized protein</fullName>
    </submittedName>
</protein>
<gene>
    <name evidence="1" type="ORF">MGAL_10B030874</name>
</gene>
<comment type="caution">
    <text evidence="1">The sequence shown here is derived from an EMBL/GenBank/DDBJ whole genome shotgun (WGS) entry which is preliminary data.</text>
</comment>
<evidence type="ECO:0000313" key="1">
    <source>
        <dbReference type="EMBL" id="VDI42871.1"/>
    </source>
</evidence>
<dbReference type="EMBL" id="UYJE01006077">
    <property type="protein sequence ID" value="VDI42871.1"/>
    <property type="molecule type" value="Genomic_DNA"/>
</dbReference>
<dbReference type="Proteomes" id="UP000596742">
    <property type="component" value="Unassembled WGS sequence"/>
</dbReference>
<sequence>MIFSAMIVCGAKFARSLRLVSSAFHCSFSSTKHSTYRLTKNDVNSYISDSLDNFDDVELAPYRINGFLLGSSFQDAYIDYSQYCEDDNATKRNLNEEKRFTSLFTPKIKFSSIFEKSFKALKDERVDDGWNPRIKIVTDILKYGFIAEKEFHEMCLQKVRYIPNQICEELYITTILTNHLFSRLTSVGGYLRFVANNNTDKSKFEMCPCRYCDDEILLGNTGIGSEYLFYGQPDVKLYTQGGDFFNIVYPSDDNINSDSYLEEMDGPDIRDSEYNNALRYRKNISKFISQVITFSFYQRSLEKRKEKKCISNLIPTLAVTENHFDIYMYDCENDILLRNYGEPIPLWNEAPSESTYETLNMSSVLMLWMVLNNMTLPPCLSYEDMNRLKGTCDFLPHISQARKQLIENTVDQKKRFHPIKQDGEIELLSM</sequence>
<accession>A0A8B6F393</accession>